<accession>A0ABD6C7Y1</accession>
<protein>
    <recommendedName>
        <fullName evidence="3">Helix-turn-helix domain-containing protein</fullName>
    </recommendedName>
</protein>
<name>A0ABD6C7Y1_9EURY</name>
<evidence type="ECO:0000313" key="2">
    <source>
        <dbReference type="Proteomes" id="UP001597119"/>
    </source>
</evidence>
<organism evidence="1 2">
    <name type="scientific">Halorientalis brevis</name>
    <dbReference type="NCBI Taxonomy" id="1126241"/>
    <lineage>
        <taxon>Archaea</taxon>
        <taxon>Methanobacteriati</taxon>
        <taxon>Methanobacteriota</taxon>
        <taxon>Stenosarchaea group</taxon>
        <taxon>Halobacteria</taxon>
        <taxon>Halobacteriales</taxon>
        <taxon>Haloarculaceae</taxon>
        <taxon>Halorientalis</taxon>
    </lineage>
</organism>
<evidence type="ECO:0000313" key="1">
    <source>
        <dbReference type="EMBL" id="MFD1585918.1"/>
    </source>
</evidence>
<gene>
    <name evidence="1" type="ORF">ACFR9U_02910</name>
</gene>
<dbReference type="EMBL" id="JBHUDJ010000001">
    <property type="protein sequence ID" value="MFD1585918.1"/>
    <property type="molecule type" value="Genomic_DNA"/>
</dbReference>
<dbReference type="AlphaFoldDB" id="A0ABD6C7Y1"/>
<comment type="caution">
    <text evidence="1">The sequence shown here is derived from an EMBL/GenBank/DDBJ whole genome shotgun (WGS) entry which is preliminary data.</text>
</comment>
<dbReference type="Proteomes" id="UP001597119">
    <property type="component" value="Unassembled WGS sequence"/>
</dbReference>
<proteinExistence type="predicted"/>
<sequence length="84" mass="9338">MESSEESAAIDVGEISPDAWRLLRTAAGYEQRTVEKEVDDLMQAHISMLENGSRGLSASRRHALFELYSAELSADQIEALVTHF</sequence>
<dbReference type="RefSeq" id="WP_247376871.1">
    <property type="nucleotide sequence ID" value="NZ_JALLGV010000003.1"/>
</dbReference>
<reference evidence="1 2" key="1">
    <citation type="journal article" date="2019" name="Int. J. Syst. Evol. Microbiol.">
        <title>The Global Catalogue of Microorganisms (GCM) 10K type strain sequencing project: providing services to taxonomists for standard genome sequencing and annotation.</title>
        <authorList>
            <consortium name="The Broad Institute Genomics Platform"/>
            <consortium name="The Broad Institute Genome Sequencing Center for Infectious Disease"/>
            <person name="Wu L."/>
            <person name="Ma J."/>
        </authorList>
    </citation>
    <scope>NUCLEOTIDE SEQUENCE [LARGE SCALE GENOMIC DNA]</scope>
    <source>
        <strain evidence="1 2">CGMCC 1.12125</strain>
    </source>
</reference>
<evidence type="ECO:0008006" key="3">
    <source>
        <dbReference type="Google" id="ProtNLM"/>
    </source>
</evidence>
<keyword evidence="2" id="KW-1185">Reference proteome</keyword>